<keyword evidence="2" id="KW-1185">Reference proteome</keyword>
<name>A0A9K3CVU7_9EUKA</name>
<evidence type="ECO:0000313" key="1">
    <source>
        <dbReference type="EMBL" id="GIQ82534.1"/>
    </source>
</evidence>
<accession>A0A9K3CVU7</accession>
<dbReference type="EMBL" id="BDIP01000728">
    <property type="protein sequence ID" value="GIQ82534.1"/>
    <property type="molecule type" value="Genomic_DNA"/>
</dbReference>
<comment type="caution">
    <text evidence="1">The sequence shown here is derived from an EMBL/GenBank/DDBJ whole genome shotgun (WGS) entry which is preliminary data.</text>
</comment>
<reference evidence="1 2" key="1">
    <citation type="journal article" date="2018" name="PLoS ONE">
        <title>The draft genome of Kipferlia bialata reveals reductive genome evolution in fornicate parasites.</title>
        <authorList>
            <person name="Tanifuji G."/>
            <person name="Takabayashi S."/>
            <person name="Kume K."/>
            <person name="Takagi M."/>
            <person name="Nakayama T."/>
            <person name="Kamikawa R."/>
            <person name="Inagaki Y."/>
            <person name="Hashimoto T."/>
        </authorList>
    </citation>
    <scope>NUCLEOTIDE SEQUENCE [LARGE SCALE GENOMIC DNA]</scope>
    <source>
        <strain evidence="1">NY0173</strain>
    </source>
</reference>
<proteinExistence type="predicted"/>
<protein>
    <submittedName>
        <fullName evidence="1">Uncharacterized protein</fullName>
    </submittedName>
</protein>
<gene>
    <name evidence="1" type="ORF">KIPB_003692</name>
</gene>
<organism evidence="1 2">
    <name type="scientific">Kipferlia bialata</name>
    <dbReference type="NCBI Taxonomy" id="797122"/>
    <lineage>
        <taxon>Eukaryota</taxon>
        <taxon>Metamonada</taxon>
        <taxon>Carpediemonas-like organisms</taxon>
        <taxon>Kipferlia</taxon>
    </lineage>
</organism>
<evidence type="ECO:0000313" key="2">
    <source>
        <dbReference type="Proteomes" id="UP000265618"/>
    </source>
</evidence>
<sequence>MCDESREDGREEEGETEGWYWRYRLETGLRELDRVTHIISIGENTVLALKEKSLEELEGDGEGEGEVFGETGMSGVILSRQDRDSLYRVCGGTGAVPTGVHATSSAAYVSGRRGDVSVCVGPGYSRVAYSPSTHTH</sequence>
<dbReference type="Proteomes" id="UP000265618">
    <property type="component" value="Unassembled WGS sequence"/>
</dbReference>
<dbReference type="AlphaFoldDB" id="A0A9K3CVU7"/>